<dbReference type="PANTHER" id="PTHR33327">
    <property type="entry name" value="ENDONUCLEASE"/>
    <property type="match status" value="1"/>
</dbReference>
<feature type="domain" description="DUF7041" evidence="2">
    <location>
        <begin position="34"/>
        <end position="121"/>
    </location>
</feature>
<proteinExistence type="predicted"/>
<comment type="caution">
    <text evidence="3">The sequence shown here is derived from an EMBL/GenBank/DDBJ whole genome shotgun (WGS) entry which is preliminary data.</text>
</comment>
<dbReference type="PANTHER" id="PTHR33327:SF3">
    <property type="entry name" value="RNA-DIRECTED DNA POLYMERASE"/>
    <property type="match status" value="1"/>
</dbReference>
<evidence type="ECO:0000313" key="3">
    <source>
        <dbReference type="EMBL" id="CAL5131501.1"/>
    </source>
</evidence>
<feature type="compositionally biased region" description="Polar residues" evidence="1">
    <location>
        <begin position="266"/>
        <end position="283"/>
    </location>
</feature>
<sequence length="300" mass="33130">MSGSEVKCDGEGDIRLSVVRSEDQRPFAPLSLCVPPFEHLDVGLWFLVFESQLDQHKIRQDGERYNVLLARLPAEVLKKIRDVIATQIPFCVASNTRYEVLKAAVTRAVVPSLKDRANELLKGPKLGDQTPSQLLNQMTSLAGPHISGDPLFRELWLQRLPTMAQAIFSAIPPQSLSEAAVIADNIVACTREPDSPFVAAYGPAPSAIVPQGAQSADRHIPRPILGQEFPGPSAVRTDTTDQSSMLHAMTAEIVAMRSDIQRLQQPRFSTAHQRPQPPNQSFRRPTFPQPSMGGVCWYHQ</sequence>
<protein>
    <recommendedName>
        <fullName evidence="2">DUF7041 domain-containing protein</fullName>
    </recommendedName>
</protein>
<name>A0AAV2T5P2_CALDB</name>
<evidence type="ECO:0000256" key="1">
    <source>
        <dbReference type="SAM" id="MobiDB-lite"/>
    </source>
</evidence>
<reference evidence="3" key="1">
    <citation type="submission" date="2024-06" db="EMBL/GenBank/DDBJ databases">
        <authorList>
            <person name="Liu X."/>
            <person name="Lenzi L."/>
            <person name="Haldenby T S."/>
            <person name="Uol C."/>
        </authorList>
    </citation>
    <scope>NUCLEOTIDE SEQUENCE</scope>
</reference>
<dbReference type="Proteomes" id="UP001497525">
    <property type="component" value="Unassembled WGS sequence"/>
</dbReference>
<dbReference type="Pfam" id="PF23055">
    <property type="entry name" value="DUF7041"/>
    <property type="match status" value="1"/>
</dbReference>
<dbReference type="EMBL" id="CAXLJL010000098">
    <property type="protein sequence ID" value="CAL5131501.1"/>
    <property type="molecule type" value="Genomic_DNA"/>
</dbReference>
<feature type="region of interest" description="Disordered" evidence="1">
    <location>
        <begin position="266"/>
        <end position="289"/>
    </location>
</feature>
<evidence type="ECO:0000313" key="4">
    <source>
        <dbReference type="Proteomes" id="UP001497525"/>
    </source>
</evidence>
<accession>A0AAV2T5P2</accession>
<dbReference type="InterPro" id="IPR055469">
    <property type="entry name" value="DUF7041"/>
</dbReference>
<gene>
    <name evidence="3" type="ORF">CDAUBV1_LOCUS3921</name>
</gene>
<dbReference type="AlphaFoldDB" id="A0AAV2T5P2"/>
<organism evidence="3 4">
    <name type="scientific">Calicophoron daubneyi</name>
    <name type="common">Rumen fluke</name>
    <name type="synonym">Paramphistomum daubneyi</name>
    <dbReference type="NCBI Taxonomy" id="300641"/>
    <lineage>
        <taxon>Eukaryota</taxon>
        <taxon>Metazoa</taxon>
        <taxon>Spiralia</taxon>
        <taxon>Lophotrochozoa</taxon>
        <taxon>Platyhelminthes</taxon>
        <taxon>Trematoda</taxon>
        <taxon>Digenea</taxon>
        <taxon>Plagiorchiida</taxon>
        <taxon>Pronocephalata</taxon>
        <taxon>Paramphistomoidea</taxon>
        <taxon>Paramphistomidae</taxon>
        <taxon>Calicophoron</taxon>
    </lineage>
</organism>
<evidence type="ECO:0000259" key="2">
    <source>
        <dbReference type="Pfam" id="PF23055"/>
    </source>
</evidence>